<dbReference type="EMBL" id="CP021331">
    <property type="protein sequence ID" value="AVX05992.1"/>
    <property type="molecule type" value="Genomic_DNA"/>
</dbReference>
<dbReference type="InterPro" id="IPR001387">
    <property type="entry name" value="Cro/C1-type_HTH"/>
</dbReference>
<gene>
    <name evidence="4" type="ORF">MXMO3_03489</name>
</gene>
<dbReference type="SUPFAM" id="SSF47413">
    <property type="entry name" value="lambda repressor-like DNA-binding domains"/>
    <property type="match status" value="1"/>
</dbReference>
<name>A0A2R4MJ25_9HYPH</name>
<accession>A0A2R4MJ25</accession>
<evidence type="ECO:0000259" key="3">
    <source>
        <dbReference type="PROSITE" id="PS50943"/>
    </source>
</evidence>
<dbReference type="GO" id="GO:0003677">
    <property type="term" value="F:DNA binding"/>
    <property type="evidence" value="ECO:0007669"/>
    <property type="project" value="UniProtKB-KW"/>
</dbReference>
<dbReference type="Pfam" id="PF01381">
    <property type="entry name" value="HTH_3"/>
    <property type="match status" value="1"/>
</dbReference>
<dbReference type="KEGG" id="mmyr:MXMO3_03489"/>
<dbReference type="Gene3D" id="1.10.260.40">
    <property type="entry name" value="lambda repressor-like DNA-binding domains"/>
    <property type="match status" value="1"/>
</dbReference>
<keyword evidence="5" id="KW-1185">Reference proteome</keyword>
<evidence type="ECO:0000256" key="2">
    <source>
        <dbReference type="SAM" id="MobiDB-lite"/>
    </source>
</evidence>
<dbReference type="CDD" id="cd00093">
    <property type="entry name" value="HTH_XRE"/>
    <property type="match status" value="1"/>
</dbReference>
<dbReference type="PANTHER" id="PTHR46558">
    <property type="entry name" value="TRACRIPTIONAL REGULATORY PROTEIN-RELATED-RELATED"/>
    <property type="match status" value="1"/>
</dbReference>
<evidence type="ECO:0000313" key="4">
    <source>
        <dbReference type="EMBL" id="AVX05992.1"/>
    </source>
</evidence>
<organism evidence="4 5">
    <name type="scientific">Maritalea myrionectae</name>
    <dbReference type="NCBI Taxonomy" id="454601"/>
    <lineage>
        <taxon>Bacteria</taxon>
        <taxon>Pseudomonadati</taxon>
        <taxon>Pseudomonadota</taxon>
        <taxon>Alphaproteobacteria</taxon>
        <taxon>Hyphomicrobiales</taxon>
        <taxon>Devosiaceae</taxon>
        <taxon>Maritalea</taxon>
    </lineage>
</organism>
<dbReference type="PANTHER" id="PTHR46558:SF14">
    <property type="entry name" value="HTH-TYPE TRANSCRIPTIONAL REGULATOR ANSR"/>
    <property type="match status" value="1"/>
</dbReference>
<dbReference type="SMART" id="SM00530">
    <property type="entry name" value="HTH_XRE"/>
    <property type="match status" value="1"/>
</dbReference>
<dbReference type="PROSITE" id="PS50943">
    <property type="entry name" value="HTH_CROC1"/>
    <property type="match status" value="1"/>
</dbReference>
<proteinExistence type="predicted"/>
<protein>
    <recommendedName>
        <fullName evidence="3">HTH cro/C1-type domain-containing protein</fullName>
    </recommendedName>
</protein>
<dbReference type="Proteomes" id="UP000258927">
    <property type="component" value="Plasmid pHL2708X3"/>
</dbReference>
<dbReference type="InterPro" id="IPR010982">
    <property type="entry name" value="Lambda_DNA-bd_dom_sf"/>
</dbReference>
<evidence type="ECO:0000256" key="1">
    <source>
        <dbReference type="ARBA" id="ARBA00023125"/>
    </source>
</evidence>
<evidence type="ECO:0000313" key="5">
    <source>
        <dbReference type="Proteomes" id="UP000258927"/>
    </source>
</evidence>
<sequence length="140" mass="15576">MARREPKTGLNIGQRLKKARKRSDRTQADIAKELGISIPAYANYENDIRVIPLETAMKFCTTYKVNLNWLVYGVEENTPSLDLKEIVRASASALFEALEASGKEVPIETIARQIAFVFDQSVAHGEDPRAAARNLTDLLA</sequence>
<keyword evidence="1" id="KW-0238">DNA-binding</keyword>
<keyword evidence="4" id="KW-0614">Plasmid</keyword>
<feature type="region of interest" description="Disordered" evidence="2">
    <location>
        <begin position="1"/>
        <end position="24"/>
    </location>
</feature>
<dbReference type="RefSeq" id="WP_117396941.1">
    <property type="nucleotide sequence ID" value="NZ_CP021331.1"/>
</dbReference>
<reference evidence="4 5" key="1">
    <citation type="submission" date="2017-05" db="EMBL/GenBank/DDBJ databases">
        <title>Genome Analysis of Maritalea myrionectae HL2708#5.</title>
        <authorList>
            <consortium name="Cotde Inc.-PKNU"/>
            <person name="Jang D."/>
            <person name="Oh H.-M."/>
        </authorList>
    </citation>
    <scope>NUCLEOTIDE SEQUENCE [LARGE SCALE GENOMIC DNA]</scope>
    <source>
        <strain evidence="4 5">HL2708#5</strain>
        <plasmid evidence="5">phl2708x3</plasmid>
    </source>
</reference>
<geneLocation type="plasmid" evidence="5">
    <name>phl2708x3</name>
</geneLocation>
<dbReference type="AlphaFoldDB" id="A0A2R4MJ25"/>
<feature type="domain" description="HTH cro/C1-type" evidence="3">
    <location>
        <begin position="16"/>
        <end position="70"/>
    </location>
</feature>